<dbReference type="CDD" id="cd04301">
    <property type="entry name" value="NAT_SF"/>
    <property type="match status" value="1"/>
</dbReference>
<dbReference type="PROSITE" id="PS51186">
    <property type="entry name" value="GNAT"/>
    <property type="match status" value="1"/>
</dbReference>
<name>A0ABS1JAX0_9BACL</name>
<dbReference type="SUPFAM" id="SSF55729">
    <property type="entry name" value="Acyl-CoA N-acyltransferases (Nat)"/>
    <property type="match status" value="1"/>
</dbReference>
<dbReference type="Proteomes" id="UP000602284">
    <property type="component" value="Unassembled WGS sequence"/>
</dbReference>
<keyword evidence="2" id="KW-0012">Acyltransferase</keyword>
<evidence type="ECO:0000259" key="3">
    <source>
        <dbReference type="PROSITE" id="PS51186"/>
    </source>
</evidence>
<dbReference type="EMBL" id="JAEQNB010000003">
    <property type="protein sequence ID" value="MBL0387430.1"/>
    <property type="molecule type" value="Genomic_DNA"/>
</dbReference>
<accession>A0ABS1JAX0</accession>
<dbReference type="PANTHER" id="PTHR43877">
    <property type="entry name" value="AMINOALKYLPHOSPHONATE N-ACETYLTRANSFERASE-RELATED-RELATED"/>
    <property type="match status" value="1"/>
</dbReference>
<comment type="caution">
    <text evidence="4">The sequence shown here is derived from an EMBL/GenBank/DDBJ whole genome shotgun (WGS) entry which is preliminary data.</text>
</comment>
<proteinExistence type="predicted"/>
<keyword evidence="5" id="KW-1185">Reference proteome</keyword>
<dbReference type="Gene3D" id="3.40.630.30">
    <property type="match status" value="1"/>
</dbReference>
<feature type="domain" description="N-acetyltransferase" evidence="3">
    <location>
        <begin position="2"/>
        <end position="170"/>
    </location>
</feature>
<organism evidence="4 5">
    <name type="scientific">Tumebacillus amylolyticus</name>
    <dbReference type="NCBI Taxonomy" id="2801339"/>
    <lineage>
        <taxon>Bacteria</taxon>
        <taxon>Bacillati</taxon>
        <taxon>Bacillota</taxon>
        <taxon>Bacilli</taxon>
        <taxon>Bacillales</taxon>
        <taxon>Alicyclobacillaceae</taxon>
        <taxon>Tumebacillus</taxon>
    </lineage>
</organism>
<dbReference type="InterPro" id="IPR000182">
    <property type="entry name" value="GNAT_dom"/>
</dbReference>
<evidence type="ECO:0000313" key="5">
    <source>
        <dbReference type="Proteomes" id="UP000602284"/>
    </source>
</evidence>
<gene>
    <name evidence="4" type="ORF">JJB07_12275</name>
</gene>
<keyword evidence="1" id="KW-0808">Transferase</keyword>
<protein>
    <submittedName>
        <fullName evidence="4">GNAT family N-acetyltransferase</fullName>
    </submittedName>
</protein>
<dbReference type="PANTHER" id="PTHR43877:SF2">
    <property type="entry name" value="AMINOALKYLPHOSPHONATE N-ACETYLTRANSFERASE-RELATED"/>
    <property type="match status" value="1"/>
</dbReference>
<dbReference type="InterPro" id="IPR050832">
    <property type="entry name" value="Bact_Acetyltransf"/>
</dbReference>
<evidence type="ECO:0000256" key="2">
    <source>
        <dbReference type="ARBA" id="ARBA00023315"/>
    </source>
</evidence>
<evidence type="ECO:0000313" key="4">
    <source>
        <dbReference type="EMBL" id="MBL0387430.1"/>
    </source>
</evidence>
<dbReference type="Pfam" id="PF00583">
    <property type="entry name" value="Acetyltransf_1"/>
    <property type="match status" value="1"/>
</dbReference>
<reference evidence="4 5" key="1">
    <citation type="submission" date="2021-01" db="EMBL/GenBank/DDBJ databases">
        <title>Tumebacillus sp. strain ITR2 16S ribosomal RNA gene Genome sequencing and assembly.</title>
        <authorList>
            <person name="Kang M."/>
        </authorList>
    </citation>
    <scope>NUCLEOTIDE SEQUENCE [LARGE SCALE GENOMIC DNA]</scope>
    <source>
        <strain evidence="4 5">ITR2</strain>
    </source>
</reference>
<evidence type="ECO:0000256" key="1">
    <source>
        <dbReference type="ARBA" id="ARBA00022679"/>
    </source>
</evidence>
<dbReference type="InterPro" id="IPR016181">
    <property type="entry name" value="Acyl_CoA_acyltransferase"/>
</dbReference>
<sequence length="176" mass="19995">MPEMRAATTNDLDALLEIYRAVIRRMQAGGNDQWDDTYPNRTVLEADLAAGTLFVCVDEDEKLLGAVVLNESIDEPYSQIQWDDAQGKWLVVHRLAVHPDTQGRGIGRDLMGFAEQWGLENGYSSIRLDTYSRNKAAVALYLRLGYVWKGEIHFQDRRAEPYVCFEKELGKADVAR</sequence>
<dbReference type="RefSeq" id="WP_201635406.1">
    <property type="nucleotide sequence ID" value="NZ_JAEQNB010000003.1"/>
</dbReference>